<protein>
    <submittedName>
        <fullName evidence="1">Uncharacterized protein</fullName>
    </submittedName>
</protein>
<dbReference type="HOGENOM" id="CLU_2305611_0_0_1"/>
<evidence type="ECO:0000313" key="2">
    <source>
        <dbReference type="Proteomes" id="UP000027195"/>
    </source>
</evidence>
<evidence type="ECO:0000313" key="1">
    <source>
        <dbReference type="EMBL" id="KDQ13722.1"/>
    </source>
</evidence>
<reference evidence="2" key="1">
    <citation type="journal article" date="2014" name="Proc. Natl. Acad. Sci. U.S.A.">
        <title>Extensive sampling of basidiomycete genomes demonstrates inadequacy of the white-rot/brown-rot paradigm for wood decay fungi.</title>
        <authorList>
            <person name="Riley R."/>
            <person name="Salamov A.A."/>
            <person name="Brown D.W."/>
            <person name="Nagy L.G."/>
            <person name="Floudas D."/>
            <person name="Held B.W."/>
            <person name="Levasseur A."/>
            <person name="Lombard V."/>
            <person name="Morin E."/>
            <person name="Otillar R."/>
            <person name="Lindquist E.A."/>
            <person name="Sun H."/>
            <person name="LaButti K.M."/>
            <person name="Schmutz J."/>
            <person name="Jabbour D."/>
            <person name="Luo H."/>
            <person name="Baker S.E."/>
            <person name="Pisabarro A.G."/>
            <person name="Walton J.D."/>
            <person name="Blanchette R.A."/>
            <person name="Henrissat B."/>
            <person name="Martin F."/>
            <person name="Cullen D."/>
            <person name="Hibbett D.S."/>
            <person name="Grigoriev I.V."/>
        </authorList>
    </citation>
    <scope>NUCLEOTIDE SEQUENCE [LARGE SCALE GENOMIC DNA]</scope>
    <source>
        <strain evidence="2">FD-172 SS1</strain>
    </source>
</reference>
<keyword evidence="2" id="KW-1185">Reference proteome</keyword>
<proteinExistence type="predicted"/>
<dbReference type="EMBL" id="KL198042">
    <property type="protein sequence ID" value="KDQ13722.1"/>
    <property type="molecule type" value="Genomic_DNA"/>
</dbReference>
<dbReference type="InParanoid" id="A0A067MPB2"/>
<dbReference type="AlphaFoldDB" id="A0A067MPB2"/>
<gene>
    <name evidence="1" type="ORF">BOTBODRAFT_33420</name>
</gene>
<sequence length="100" mass="11072">MALTPAINRAILSLRVASVVSYDMFPWLSRVWSIGPVGNPRFAFNAQPSIASRVLEAPYLLRTCTSLLPGRQMFMNKVVCLFHGSHMFLGALQILIAGCY</sequence>
<dbReference type="Proteomes" id="UP000027195">
    <property type="component" value="Unassembled WGS sequence"/>
</dbReference>
<accession>A0A067MPB2</accession>
<name>A0A067MPB2_BOTB1</name>
<organism evidence="1 2">
    <name type="scientific">Botryobasidium botryosum (strain FD-172 SS1)</name>
    <dbReference type="NCBI Taxonomy" id="930990"/>
    <lineage>
        <taxon>Eukaryota</taxon>
        <taxon>Fungi</taxon>
        <taxon>Dikarya</taxon>
        <taxon>Basidiomycota</taxon>
        <taxon>Agaricomycotina</taxon>
        <taxon>Agaricomycetes</taxon>
        <taxon>Cantharellales</taxon>
        <taxon>Botryobasidiaceae</taxon>
        <taxon>Botryobasidium</taxon>
    </lineage>
</organism>